<dbReference type="Pfam" id="PF00583">
    <property type="entry name" value="Acetyltransf_1"/>
    <property type="match status" value="1"/>
</dbReference>
<evidence type="ECO:0000259" key="3">
    <source>
        <dbReference type="PROSITE" id="PS51186"/>
    </source>
</evidence>
<dbReference type="SUPFAM" id="SSF55729">
    <property type="entry name" value="Acyl-CoA N-acyltransferases (Nat)"/>
    <property type="match status" value="1"/>
</dbReference>
<name>X1TNJ5_9ZZZZ</name>
<dbReference type="PANTHER" id="PTHR43877:SF1">
    <property type="entry name" value="ACETYLTRANSFERASE"/>
    <property type="match status" value="1"/>
</dbReference>
<organism evidence="4">
    <name type="scientific">marine sediment metagenome</name>
    <dbReference type="NCBI Taxonomy" id="412755"/>
    <lineage>
        <taxon>unclassified sequences</taxon>
        <taxon>metagenomes</taxon>
        <taxon>ecological metagenomes</taxon>
    </lineage>
</organism>
<dbReference type="EMBL" id="BARW01033164">
    <property type="protein sequence ID" value="GAJ06834.1"/>
    <property type="molecule type" value="Genomic_DNA"/>
</dbReference>
<feature type="domain" description="N-acetyltransferase" evidence="3">
    <location>
        <begin position="2"/>
        <end position="145"/>
    </location>
</feature>
<dbReference type="PROSITE" id="PS51186">
    <property type="entry name" value="GNAT"/>
    <property type="match status" value="1"/>
</dbReference>
<dbReference type="InterPro" id="IPR000182">
    <property type="entry name" value="GNAT_dom"/>
</dbReference>
<evidence type="ECO:0000313" key="4">
    <source>
        <dbReference type="EMBL" id="GAJ06834.1"/>
    </source>
</evidence>
<dbReference type="PANTHER" id="PTHR43877">
    <property type="entry name" value="AMINOALKYLPHOSPHONATE N-ACETYLTRANSFERASE-RELATED-RELATED"/>
    <property type="match status" value="1"/>
</dbReference>
<comment type="caution">
    <text evidence="4">The sequence shown here is derived from an EMBL/GenBank/DDBJ whole genome shotgun (WGS) entry which is preliminary data.</text>
</comment>
<keyword evidence="1" id="KW-0808">Transferase</keyword>
<dbReference type="CDD" id="cd04301">
    <property type="entry name" value="NAT_SF"/>
    <property type="match status" value="1"/>
</dbReference>
<sequence length="145" mass="16464">MATVRPAVEPDVPRILELYEELTGERHDLTRHETGPVFTEISSMLGHELLVAEEDGLVVGTMVLLIVPNFSHGALPWAIVENLVVDPGHRRREIGRLLTEYAIARAREAGCYKLQLLSSVKRGESHRFYKRLGFKMSAYGFRMYL</sequence>
<accession>X1TNJ5</accession>
<evidence type="ECO:0000256" key="1">
    <source>
        <dbReference type="ARBA" id="ARBA00022679"/>
    </source>
</evidence>
<keyword evidence="2" id="KW-0012">Acyltransferase</keyword>
<protein>
    <recommendedName>
        <fullName evidence="3">N-acetyltransferase domain-containing protein</fullName>
    </recommendedName>
</protein>
<dbReference type="AlphaFoldDB" id="X1TNJ5"/>
<gene>
    <name evidence="4" type="ORF">S12H4_52297</name>
</gene>
<dbReference type="Gene3D" id="3.40.630.30">
    <property type="match status" value="1"/>
</dbReference>
<reference evidence="4" key="1">
    <citation type="journal article" date="2014" name="Front. Microbiol.">
        <title>High frequency of phylogenetically diverse reductive dehalogenase-homologous genes in deep subseafloor sedimentary metagenomes.</title>
        <authorList>
            <person name="Kawai M."/>
            <person name="Futagami T."/>
            <person name="Toyoda A."/>
            <person name="Takaki Y."/>
            <person name="Nishi S."/>
            <person name="Hori S."/>
            <person name="Arai W."/>
            <person name="Tsubouchi T."/>
            <person name="Morono Y."/>
            <person name="Uchiyama I."/>
            <person name="Ito T."/>
            <person name="Fujiyama A."/>
            <person name="Inagaki F."/>
            <person name="Takami H."/>
        </authorList>
    </citation>
    <scope>NUCLEOTIDE SEQUENCE</scope>
    <source>
        <strain evidence="4">Expedition CK06-06</strain>
    </source>
</reference>
<dbReference type="InterPro" id="IPR050832">
    <property type="entry name" value="Bact_Acetyltransf"/>
</dbReference>
<dbReference type="GO" id="GO:0016747">
    <property type="term" value="F:acyltransferase activity, transferring groups other than amino-acyl groups"/>
    <property type="evidence" value="ECO:0007669"/>
    <property type="project" value="InterPro"/>
</dbReference>
<proteinExistence type="predicted"/>
<dbReference type="InterPro" id="IPR016181">
    <property type="entry name" value="Acyl_CoA_acyltransferase"/>
</dbReference>
<evidence type="ECO:0000256" key="2">
    <source>
        <dbReference type="ARBA" id="ARBA00023315"/>
    </source>
</evidence>